<sequence>MARFMMIVKASEESEAGVMPAKEEIAEMGRFNERMAAAGAMLAGEGLRESAAGARVTFSGGRPVVTEGPFAGARQLIAGYWVIRAADLDEALEWARQVPFKEGEIEVRQIFETSDFPADVLPPEEAAREEALREELRKRAGG</sequence>
<dbReference type="PANTHER" id="PTHR35174:SF4">
    <property type="entry name" value="BLL7163 PROTEIN"/>
    <property type="match status" value="1"/>
</dbReference>
<dbReference type="EMBL" id="CP021744">
    <property type="protein sequence ID" value="ARZ67969.1"/>
    <property type="molecule type" value="Genomic_DNA"/>
</dbReference>
<dbReference type="RefSeq" id="WP_199843851.1">
    <property type="nucleotide sequence ID" value="NZ_CP021744.1"/>
</dbReference>
<evidence type="ECO:0000313" key="3">
    <source>
        <dbReference type="EMBL" id="ARZ67969.1"/>
    </source>
</evidence>
<gene>
    <name evidence="3" type="ORF">SMD11_2318</name>
</gene>
<dbReference type="InterPro" id="IPR005545">
    <property type="entry name" value="YCII"/>
</dbReference>
<dbReference type="InterPro" id="IPR011008">
    <property type="entry name" value="Dimeric_a/b-barrel"/>
</dbReference>
<dbReference type="Gene3D" id="3.30.70.1060">
    <property type="entry name" value="Dimeric alpha+beta barrel"/>
    <property type="match status" value="1"/>
</dbReference>
<dbReference type="Pfam" id="PF03795">
    <property type="entry name" value="YCII"/>
    <property type="match status" value="1"/>
</dbReference>
<evidence type="ECO:0000259" key="2">
    <source>
        <dbReference type="Pfam" id="PF03795"/>
    </source>
</evidence>
<reference evidence="3 4" key="1">
    <citation type="submission" date="2017-06" db="EMBL/GenBank/DDBJ databases">
        <title>Streptomyces albireticuli Genome sequencing and assembly.</title>
        <authorList>
            <person name="Wang Y."/>
            <person name="Du B."/>
            <person name="Ding Y."/>
            <person name="Liu H."/>
            <person name="Hou Q."/>
            <person name="Liu K."/>
            <person name="Yao L."/>
            <person name="Wang C."/>
        </authorList>
    </citation>
    <scope>NUCLEOTIDE SEQUENCE [LARGE SCALE GENOMIC DNA]</scope>
    <source>
        <strain evidence="3 4">MDJK11</strain>
    </source>
</reference>
<dbReference type="Proteomes" id="UP000195755">
    <property type="component" value="Chromosome"/>
</dbReference>
<proteinExistence type="inferred from homology"/>
<evidence type="ECO:0000256" key="1">
    <source>
        <dbReference type="ARBA" id="ARBA00007689"/>
    </source>
</evidence>
<dbReference type="AlphaFoldDB" id="A0A1Z2L0Z3"/>
<dbReference type="PANTHER" id="PTHR35174">
    <property type="entry name" value="BLL7171 PROTEIN-RELATED"/>
    <property type="match status" value="1"/>
</dbReference>
<protein>
    <submittedName>
        <fullName evidence="3">DGPFAETKE domain-containing protein</fullName>
    </submittedName>
</protein>
<organism evidence="3 4">
    <name type="scientific">Streptomyces albireticuli</name>
    <dbReference type="NCBI Taxonomy" id="1940"/>
    <lineage>
        <taxon>Bacteria</taxon>
        <taxon>Bacillati</taxon>
        <taxon>Actinomycetota</taxon>
        <taxon>Actinomycetes</taxon>
        <taxon>Kitasatosporales</taxon>
        <taxon>Streptomycetaceae</taxon>
        <taxon>Streptomyces</taxon>
    </lineage>
</organism>
<dbReference type="SUPFAM" id="SSF54909">
    <property type="entry name" value="Dimeric alpha+beta barrel"/>
    <property type="match status" value="1"/>
</dbReference>
<feature type="domain" description="YCII-related" evidence="2">
    <location>
        <begin position="3"/>
        <end position="112"/>
    </location>
</feature>
<name>A0A1Z2L0Z3_9ACTN</name>
<dbReference type="KEGG" id="salj:SMD11_2318"/>
<comment type="similarity">
    <text evidence="1">Belongs to the YciI family.</text>
</comment>
<evidence type="ECO:0000313" key="4">
    <source>
        <dbReference type="Proteomes" id="UP000195755"/>
    </source>
</evidence>
<accession>A0A1Z2L0Z3</accession>